<dbReference type="EMBL" id="JASNWA010000010">
    <property type="protein sequence ID" value="KAK3167860.1"/>
    <property type="molecule type" value="Genomic_DNA"/>
</dbReference>
<dbReference type="PANTHER" id="PTHR31382:SF2">
    <property type="entry name" value="CATION_H+ EXCHANGER DOMAIN-CONTAINING PROTEIN"/>
    <property type="match status" value="1"/>
</dbReference>
<evidence type="ECO:0000256" key="5">
    <source>
        <dbReference type="ARBA" id="ARBA00022692"/>
    </source>
</evidence>
<keyword evidence="3" id="KW-0813">Transport</keyword>
<evidence type="ECO:0000256" key="8">
    <source>
        <dbReference type="ARBA" id="ARBA00023065"/>
    </source>
</evidence>
<dbReference type="FunFam" id="1.20.1530.20:FF:000015">
    <property type="entry name" value="Na(+)/H(+) antiporter 2"/>
    <property type="match status" value="1"/>
</dbReference>
<dbReference type="GO" id="GO:0120029">
    <property type="term" value="P:proton export across plasma membrane"/>
    <property type="evidence" value="ECO:0007669"/>
    <property type="project" value="InterPro"/>
</dbReference>
<dbReference type="InterPro" id="IPR038770">
    <property type="entry name" value="Na+/solute_symporter_sf"/>
</dbReference>
<name>A0AAE0DG16_9LECA</name>
<feature type="domain" description="Cation/H+ exchanger transmembrane" evidence="13">
    <location>
        <begin position="27"/>
        <end position="434"/>
    </location>
</feature>
<dbReference type="GO" id="GO:0015385">
    <property type="term" value="F:sodium:proton antiporter activity"/>
    <property type="evidence" value="ECO:0007669"/>
    <property type="project" value="InterPro"/>
</dbReference>
<feature type="transmembrane region" description="Helical" evidence="12">
    <location>
        <begin position="323"/>
        <end position="342"/>
    </location>
</feature>
<dbReference type="InterPro" id="IPR006153">
    <property type="entry name" value="Cation/H_exchanger_TM"/>
</dbReference>
<comment type="subcellular location">
    <subcellularLocation>
        <location evidence="1">Membrane</location>
        <topology evidence="1">Multi-pass membrane protein</topology>
    </subcellularLocation>
</comment>
<dbReference type="Proteomes" id="UP001276659">
    <property type="component" value="Unassembled WGS sequence"/>
</dbReference>
<evidence type="ECO:0000313" key="14">
    <source>
        <dbReference type="EMBL" id="KAK3167860.1"/>
    </source>
</evidence>
<dbReference type="AlphaFoldDB" id="A0AAE0DG16"/>
<evidence type="ECO:0000259" key="13">
    <source>
        <dbReference type="Pfam" id="PF00999"/>
    </source>
</evidence>
<dbReference type="Gene3D" id="1.20.1530.20">
    <property type="match status" value="1"/>
</dbReference>
<evidence type="ECO:0000256" key="11">
    <source>
        <dbReference type="SAM" id="MobiDB-lite"/>
    </source>
</evidence>
<keyword evidence="7" id="KW-0915">Sodium</keyword>
<reference evidence="14" key="1">
    <citation type="submission" date="2022-11" db="EMBL/GenBank/DDBJ databases">
        <title>Chromosomal genome sequence assembly and mating type (MAT) locus characterization of the leprose asexual lichenized fungus Lepraria neglecta (Nyl.) Erichsen.</title>
        <authorList>
            <person name="Allen J.L."/>
            <person name="Pfeffer B."/>
        </authorList>
    </citation>
    <scope>NUCLEOTIDE SEQUENCE</scope>
    <source>
        <strain evidence="14">Allen 5258</strain>
    </source>
</reference>
<dbReference type="PANTHER" id="PTHR31382">
    <property type="entry name" value="NA(+)/H(+) ANTIPORTER"/>
    <property type="match status" value="1"/>
</dbReference>
<dbReference type="GO" id="GO:0042391">
    <property type="term" value="P:regulation of membrane potential"/>
    <property type="evidence" value="ECO:0007669"/>
    <property type="project" value="InterPro"/>
</dbReference>
<keyword evidence="15" id="KW-1185">Reference proteome</keyword>
<comment type="caution">
    <text evidence="14">The sequence shown here is derived from an EMBL/GenBank/DDBJ whole genome shotgun (WGS) entry which is preliminary data.</text>
</comment>
<evidence type="ECO:0000256" key="1">
    <source>
        <dbReference type="ARBA" id="ARBA00004141"/>
    </source>
</evidence>
<feature type="transmembrane region" description="Helical" evidence="12">
    <location>
        <begin position="363"/>
        <end position="382"/>
    </location>
</feature>
<evidence type="ECO:0000256" key="10">
    <source>
        <dbReference type="ARBA" id="ARBA00023201"/>
    </source>
</evidence>
<protein>
    <recommendedName>
        <fullName evidence="13">Cation/H+ exchanger transmembrane domain-containing protein</fullName>
    </recommendedName>
</protein>
<feature type="transmembrane region" description="Helical" evidence="12">
    <location>
        <begin position="412"/>
        <end position="437"/>
    </location>
</feature>
<dbReference type="GO" id="GO:0036376">
    <property type="term" value="P:sodium ion export across plasma membrane"/>
    <property type="evidence" value="ECO:0007669"/>
    <property type="project" value="InterPro"/>
</dbReference>
<gene>
    <name evidence="14" type="ORF">OEA41_004306</name>
</gene>
<dbReference type="GO" id="GO:0030007">
    <property type="term" value="P:intracellular potassium ion homeostasis"/>
    <property type="evidence" value="ECO:0007669"/>
    <property type="project" value="TreeGrafter"/>
</dbReference>
<evidence type="ECO:0000256" key="7">
    <source>
        <dbReference type="ARBA" id="ARBA00023053"/>
    </source>
</evidence>
<feature type="transmembrane region" description="Helical" evidence="12">
    <location>
        <begin position="296"/>
        <end position="317"/>
    </location>
</feature>
<keyword evidence="4" id="KW-0050">Antiport</keyword>
<feature type="transmembrane region" description="Helical" evidence="12">
    <location>
        <begin position="104"/>
        <end position="127"/>
    </location>
</feature>
<feature type="region of interest" description="Disordered" evidence="11">
    <location>
        <begin position="459"/>
        <end position="484"/>
    </location>
</feature>
<evidence type="ECO:0000256" key="12">
    <source>
        <dbReference type="SAM" id="Phobius"/>
    </source>
</evidence>
<dbReference type="InterPro" id="IPR004712">
    <property type="entry name" value="Na+/H+_antiporter_fungi"/>
</dbReference>
<organism evidence="14 15">
    <name type="scientific">Lepraria neglecta</name>
    <dbReference type="NCBI Taxonomy" id="209136"/>
    <lineage>
        <taxon>Eukaryota</taxon>
        <taxon>Fungi</taxon>
        <taxon>Dikarya</taxon>
        <taxon>Ascomycota</taxon>
        <taxon>Pezizomycotina</taxon>
        <taxon>Lecanoromycetes</taxon>
        <taxon>OSLEUM clade</taxon>
        <taxon>Lecanoromycetidae</taxon>
        <taxon>Lecanorales</taxon>
        <taxon>Lecanorineae</taxon>
        <taxon>Stereocaulaceae</taxon>
        <taxon>Lepraria</taxon>
    </lineage>
</organism>
<evidence type="ECO:0000256" key="6">
    <source>
        <dbReference type="ARBA" id="ARBA00022989"/>
    </source>
</evidence>
<feature type="transmembrane region" description="Helical" evidence="12">
    <location>
        <begin position="133"/>
        <end position="154"/>
    </location>
</feature>
<feature type="transmembrane region" description="Helical" evidence="12">
    <location>
        <begin position="239"/>
        <end position="262"/>
    </location>
</feature>
<evidence type="ECO:0000256" key="9">
    <source>
        <dbReference type="ARBA" id="ARBA00023136"/>
    </source>
</evidence>
<feature type="transmembrane region" description="Helical" evidence="12">
    <location>
        <begin position="205"/>
        <end position="227"/>
    </location>
</feature>
<evidence type="ECO:0000256" key="4">
    <source>
        <dbReference type="ARBA" id="ARBA00022449"/>
    </source>
</evidence>
<evidence type="ECO:0000256" key="2">
    <source>
        <dbReference type="ARBA" id="ARBA00005248"/>
    </source>
</evidence>
<evidence type="ECO:0000256" key="3">
    <source>
        <dbReference type="ARBA" id="ARBA00022448"/>
    </source>
</evidence>
<keyword evidence="6 12" id="KW-1133">Transmembrane helix</keyword>
<keyword evidence="8" id="KW-0406">Ion transport</keyword>
<dbReference type="GO" id="GO:0005886">
    <property type="term" value="C:plasma membrane"/>
    <property type="evidence" value="ECO:0007669"/>
    <property type="project" value="InterPro"/>
</dbReference>
<comment type="similarity">
    <text evidence="2">Belongs to the fungal Na(+)/H(+) exchanger family.</text>
</comment>
<feature type="transmembrane region" description="Helical" evidence="12">
    <location>
        <begin position="12"/>
        <end position="30"/>
    </location>
</feature>
<dbReference type="Pfam" id="PF00999">
    <property type="entry name" value="Na_H_Exchanger"/>
    <property type="match status" value="1"/>
</dbReference>
<feature type="transmembrane region" description="Helical" evidence="12">
    <location>
        <begin position="268"/>
        <end position="284"/>
    </location>
</feature>
<keyword evidence="9 12" id="KW-0472">Membrane</keyword>
<keyword evidence="5 12" id="KW-0812">Transmembrane</keyword>
<evidence type="ECO:0000313" key="15">
    <source>
        <dbReference type="Proteomes" id="UP001276659"/>
    </source>
</evidence>
<accession>A0AAE0DG16</accession>
<sequence length="484" mass="53716">MSWINKHLEPTAAHFTYLILSAFLIIYALFSSFIRNRLHLSEPPLATLVGIIFGPECADLLNPTRWGMQDNITQEAARVIVGLQVFTVGVELPKTYFSRHWKSVAMMLGPVMTFSWLITALFTYLVLHTKWTTAMIISACLAPTDPVLAASVLAESTFSRRVPRRLRHMLSAESGCNDGVSFPFLYIGLLFLIEETTGDAVKEWMLGTVLWQCTLGLLIGLVIGHCFNRSLRFAVKWEYIDTGSFLVFYFLLAVFSIGTGSTLGVDDFLAAFGAGYGFAWDGWFANKTKQTHLPNILDLLLNSSMFVYFGAIIPWRHFTPEEWTPGITPGRLVGLLVLILLFRRIPIVLAMKRFIPDIRTYREALFCGHFGPMGLGALFLVIEARAQLENGTSLPEPQPPKHIKHKEAVETIWPVVSFIILGSTMIHGLSVAAISVGSHLSRKDGERAPLIGQESDGLHYMVHEGGGGESEPSVSGDEDPDPNE</sequence>
<feature type="transmembrane region" description="Helical" evidence="12">
    <location>
        <begin position="175"/>
        <end position="193"/>
    </location>
</feature>
<proteinExistence type="inferred from homology"/>
<keyword evidence="10" id="KW-0739">Sodium transport</keyword>